<name>A0A6G1GV94_9PEZI</name>
<feature type="transmembrane region" description="Helical" evidence="2">
    <location>
        <begin position="45"/>
        <end position="70"/>
    </location>
</feature>
<dbReference type="GO" id="GO:0015079">
    <property type="term" value="F:potassium ion transmembrane transporter activity"/>
    <property type="evidence" value="ECO:0007669"/>
    <property type="project" value="InterPro"/>
</dbReference>
<protein>
    <recommendedName>
        <fullName evidence="5">Pheromone-regulated membrane protein</fullName>
    </recommendedName>
</protein>
<accession>A0A6G1GV94</accession>
<dbReference type="EMBL" id="ML977165">
    <property type="protein sequence ID" value="KAF1984881.1"/>
    <property type="molecule type" value="Genomic_DNA"/>
</dbReference>
<feature type="compositionally biased region" description="Basic and acidic residues" evidence="1">
    <location>
        <begin position="334"/>
        <end position="345"/>
    </location>
</feature>
<evidence type="ECO:0008006" key="5">
    <source>
        <dbReference type="Google" id="ProtNLM"/>
    </source>
</evidence>
<evidence type="ECO:0000256" key="2">
    <source>
        <dbReference type="SAM" id="Phobius"/>
    </source>
</evidence>
<feature type="compositionally biased region" description="Low complexity" evidence="1">
    <location>
        <begin position="440"/>
        <end position="459"/>
    </location>
</feature>
<feature type="transmembrane region" description="Helical" evidence="2">
    <location>
        <begin position="90"/>
        <end position="108"/>
    </location>
</feature>
<organism evidence="3 4">
    <name type="scientific">Aulographum hederae CBS 113979</name>
    <dbReference type="NCBI Taxonomy" id="1176131"/>
    <lineage>
        <taxon>Eukaryota</taxon>
        <taxon>Fungi</taxon>
        <taxon>Dikarya</taxon>
        <taxon>Ascomycota</taxon>
        <taxon>Pezizomycotina</taxon>
        <taxon>Dothideomycetes</taxon>
        <taxon>Pleosporomycetidae</taxon>
        <taxon>Aulographales</taxon>
        <taxon>Aulographaceae</taxon>
    </lineage>
</organism>
<dbReference type="PANTHER" id="PTHR36424">
    <property type="entry name" value="PHEROMONE-REGULATED MEMBRANE PROTEIN 6"/>
    <property type="match status" value="1"/>
</dbReference>
<keyword evidence="2" id="KW-1133">Transmembrane helix</keyword>
<sequence length="705" mass="76781">MGCCGEREKGIVSEEAKWDYLVSSQLSIRTLSDFRSSNCLTRFSYCYVWFLVFVSIAVYGADTFTAVSLLAFDRWSSQLKPPIPFQVTKWIFAGCIIVSFIILAFEMIRAVRVIKRGGIAESYLDRLAAVWYSIGFKGKGWRRFLVFAELTKSRKGVDYVALFVYFQFQTAIRTLVAEAPRQVLNGLTLWTVLKSDIVPEGEHAAPKGKSPVAQFFSNIGALADADYKQAVILSSMLFTFVIWVLSAILLLVAVILYVFFLWHHVPEEDGRLSRYCRRKVDSRLARIVQAITRKAMEKDEAKRRKAEARDIKNGIKPKMASRMPTLPSLVDDSSSDKDYKFEHSRHNSVSTLDTLPSYQPNGPRRTDSNLSQSTMARQPTLPDLDDAKPRPAPSRSVTQSSYGSNAPLLTQAGEMGYSDPNRAESPVPPVPTYPGPNNGPRPGQMGRSMTGNSMNSMNSQRSFTPGSRPGTANGGPPGRGPSSRGPPGSRGTPNPGGYGPPSRSNTGFSSLGPNRNTPGPSPVSPISPFDQRNGPDPAYAGEYEMSPVAVSPEDYFSRQPLPQPPQMRAAQTPRPQSPYGAQPQPRSQSPYDRRQGPSAPPQQQRTASPGSGPGGYVAFNPNAHGQPASTPTPPPMQMGMGGRGPSAPQRSMTAPMPPPQGQGQGQGQGQMGMRGPPGGPTQRSASARPQQQQQQQHGWNGGYAL</sequence>
<keyword evidence="4" id="KW-1185">Reference proteome</keyword>
<feature type="region of interest" description="Disordered" evidence="1">
    <location>
        <begin position="298"/>
        <end position="705"/>
    </location>
</feature>
<dbReference type="Proteomes" id="UP000800041">
    <property type="component" value="Unassembled WGS sequence"/>
</dbReference>
<feature type="compositionally biased region" description="Polar residues" evidence="1">
    <location>
        <begin position="368"/>
        <end position="377"/>
    </location>
</feature>
<proteinExistence type="predicted"/>
<gene>
    <name evidence="3" type="ORF">K402DRAFT_120198</name>
</gene>
<reference evidence="3" key="1">
    <citation type="journal article" date="2020" name="Stud. Mycol.">
        <title>101 Dothideomycetes genomes: a test case for predicting lifestyles and emergence of pathogens.</title>
        <authorList>
            <person name="Haridas S."/>
            <person name="Albert R."/>
            <person name="Binder M."/>
            <person name="Bloem J."/>
            <person name="Labutti K."/>
            <person name="Salamov A."/>
            <person name="Andreopoulos B."/>
            <person name="Baker S."/>
            <person name="Barry K."/>
            <person name="Bills G."/>
            <person name="Bluhm B."/>
            <person name="Cannon C."/>
            <person name="Castanera R."/>
            <person name="Culley D."/>
            <person name="Daum C."/>
            <person name="Ezra D."/>
            <person name="Gonzalez J."/>
            <person name="Henrissat B."/>
            <person name="Kuo A."/>
            <person name="Liang C."/>
            <person name="Lipzen A."/>
            <person name="Lutzoni F."/>
            <person name="Magnuson J."/>
            <person name="Mondo S."/>
            <person name="Nolan M."/>
            <person name="Ohm R."/>
            <person name="Pangilinan J."/>
            <person name="Park H.-J."/>
            <person name="Ramirez L."/>
            <person name="Alfaro M."/>
            <person name="Sun H."/>
            <person name="Tritt A."/>
            <person name="Yoshinaga Y."/>
            <person name="Zwiers L.-H."/>
            <person name="Turgeon B."/>
            <person name="Goodwin S."/>
            <person name="Spatafora J."/>
            <person name="Crous P."/>
            <person name="Grigoriev I."/>
        </authorList>
    </citation>
    <scope>NUCLEOTIDE SEQUENCE</scope>
    <source>
        <strain evidence="3">CBS 113979</strain>
    </source>
</reference>
<dbReference type="PANTHER" id="PTHR36424:SF1">
    <property type="entry name" value="LOW AFFINITY K(+) TRANSPORTER 1-RELATED"/>
    <property type="match status" value="1"/>
</dbReference>
<feature type="compositionally biased region" description="Polar residues" evidence="1">
    <location>
        <begin position="347"/>
        <end position="360"/>
    </location>
</feature>
<feature type="compositionally biased region" description="Pro residues" evidence="1">
    <location>
        <begin position="426"/>
        <end position="439"/>
    </location>
</feature>
<dbReference type="InterPro" id="IPR031606">
    <property type="entry name" value="Kch1/2"/>
</dbReference>
<feature type="compositionally biased region" description="Low complexity" evidence="1">
    <location>
        <begin position="480"/>
        <end position="493"/>
    </location>
</feature>
<dbReference type="GO" id="GO:0005886">
    <property type="term" value="C:plasma membrane"/>
    <property type="evidence" value="ECO:0007669"/>
    <property type="project" value="InterPro"/>
</dbReference>
<evidence type="ECO:0000313" key="4">
    <source>
        <dbReference type="Proteomes" id="UP000800041"/>
    </source>
</evidence>
<evidence type="ECO:0000313" key="3">
    <source>
        <dbReference type="EMBL" id="KAF1984881.1"/>
    </source>
</evidence>
<keyword evidence="2" id="KW-0472">Membrane</keyword>
<dbReference type="OrthoDB" id="436496at2759"/>
<dbReference type="AlphaFoldDB" id="A0A6G1GV94"/>
<feature type="transmembrane region" description="Helical" evidence="2">
    <location>
        <begin position="237"/>
        <end position="262"/>
    </location>
</feature>
<feature type="compositionally biased region" description="Basic and acidic residues" evidence="1">
    <location>
        <begin position="298"/>
        <end position="313"/>
    </location>
</feature>
<evidence type="ECO:0000256" key="1">
    <source>
        <dbReference type="SAM" id="MobiDB-lite"/>
    </source>
</evidence>
<feature type="compositionally biased region" description="Gly residues" evidence="1">
    <location>
        <begin position="662"/>
        <end position="676"/>
    </location>
</feature>
<dbReference type="Pfam" id="PF16944">
    <property type="entry name" value="KCH"/>
    <property type="match status" value="1"/>
</dbReference>
<keyword evidence="2" id="KW-0812">Transmembrane</keyword>
<feature type="compositionally biased region" description="Polar residues" evidence="1">
    <location>
        <begin position="395"/>
        <end position="408"/>
    </location>
</feature>
<feature type="compositionally biased region" description="Polar residues" evidence="1">
    <location>
        <begin position="502"/>
        <end position="518"/>
    </location>
</feature>